<reference evidence="2 3" key="1">
    <citation type="journal article" date="2019" name="Int. J. Syst. Evol. Microbiol.">
        <title>The Global Catalogue of Microorganisms (GCM) 10K type strain sequencing project: providing services to taxonomists for standard genome sequencing and annotation.</title>
        <authorList>
            <consortium name="The Broad Institute Genomics Platform"/>
            <consortium name="The Broad Institute Genome Sequencing Center for Infectious Disease"/>
            <person name="Wu L."/>
            <person name="Ma J."/>
        </authorList>
    </citation>
    <scope>NUCLEOTIDE SEQUENCE [LARGE SCALE GENOMIC DNA]</scope>
    <source>
        <strain evidence="2 3">JCM 6242</strain>
    </source>
</reference>
<feature type="signal peptide" evidence="1">
    <location>
        <begin position="1"/>
        <end position="22"/>
    </location>
</feature>
<feature type="chain" id="PRO_5045314163" description="DUF995 domain-containing protein" evidence="1">
    <location>
        <begin position="23"/>
        <end position="143"/>
    </location>
</feature>
<evidence type="ECO:0008006" key="4">
    <source>
        <dbReference type="Google" id="ProtNLM"/>
    </source>
</evidence>
<proteinExistence type="predicted"/>
<evidence type="ECO:0000313" key="3">
    <source>
        <dbReference type="Proteomes" id="UP001500831"/>
    </source>
</evidence>
<dbReference type="PROSITE" id="PS51257">
    <property type="entry name" value="PROKAR_LIPOPROTEIN"/>
    <property type="match status" value="1"/>
</dbReference>
<gene>
    <name evidence="2" type="ORF">GCM10010517_62460</name>
</gene>
<comment type="caution">
    <text evidence="2">The sequence shown here is derived from an EMBL/GenBank/DDBJ whole genome shotgun (WGS) entry which is preliminary data.</text>
</comment>
<accession>A0ABN3W5Y2</accession>
<dbReference type="Proteomes" id="UP001500831">
    <property type="component" value="Unassembled WGS sequence"/>
</dbReference>
<keyword evidence="3" id="KW-1185">Reference proteome</keyword>
<evidence type="ECO:0000313" key="2">
    <source>
        <dbReference type="EMBL" id="GAA2897399.1"/>
    </source>
</evidence>
<keyword evidence="1" id="KW-0732">Signal</keyword>
<organism evidence="2 3">
    <name type="scientific">Streptosporangium fragile</name>
    <dbReference type="NCBI Taxonomy" id="46186"/>
    <lineage>
        <taxon>Bacteria</taxon>
        <taxon>Bacillati</taxon>
        <taxon>Actinomycetota</taxon>
        <taxon>Actinomycetes</taxon>
        <taxon>Streptosporangiales</taxon>
        <taxon>Streptosporangiaceae</taxon>
        <taxon>Streptosporangium</taxon>
    </lineage>
</organism>
<protein>
    <recommendedName>
        <fullName evidence="4">DUF995 domain-containing protein</fullName>
    </recommendedName>
</protein>
<evidence type="ECO:0000256" key="1">
    <source>
        <dbReference type="SAM" id="SignalP"/>
    </source>
</evidence>
<sequence length="143" mass="15761">MRISLMAALAGLALLTSCMDPADSADGKAVKLKPTEEIRTALGDAYWRYLADLRRAPARNKIVGPEQVYYGKIAGGKQFTEDVYWAMGSIDIKGDRGNDGNGLHVWRKVGNGPWKYRGGDYTCPTVPGKLLKAWNRADLICRD</sequence>
<name>A0ABN3W5Y2_9ACTN</name>
<dbReference type="EMBL" id="BAAAVI010000059">
    <property type="protein sequence ID" value="GAA2897399.1"/>
    <property type="molecule type" value="Genomic_DNA"/>
</dbReference>
<dbReference type="RefSeq" id="WP_344979035.1">
    <property type="nucleotide sequence ID" value="NZ_BAAAVI010000059.1"/>
</dbReference>